<reference evidence="9" key="1">
    <citation type="submission" date="2020-05" db="EMBL/GenBank/DDBJ databases">
        <authorList>
            <person name="Chiriac C."/>
            <person name="Salcher M."/>
            <person name="Ghai R."/>
            <person name="Kavagutti S V."/>
        </authorList>
    </citation>
    <scope>NUCLEOTIDE SEQUENCE</scope>
</reference>
<dbReference type="InterPro" id="IPR018076">
    <property type="entry name" value="T2SS_GspF_dom"/>
</dbReference>
<feature type="transmembrane region" description="Helical" evidence="7">
    <location>
        <begin position="177"/>
        <end position="196"/>
    </location>
</feature>
<dbReference type="PANTHER" id="PTHR35007">
    <property type="entry name" value="INTEGRAL MEMBRANE PROTEIN-RELATED"/>
    <property type="match status" value="1"/>
</dbReference>
<feature type="domain" description="Type II secretion system protein GspF" evidence="8">
    <location>
        <begin position="248"/>
        <end position="360"/>
    </location>
</feature>
<proteinExistence type="predicted"/>
<feature type="region of interest" description="Disordered" evidence="6">
    <location>
        <begin position="40"/>
        <end position="61"/>
    </location>
</feature>
<dbReference type="EMBL" id="CAEZUX010000028">
    <property type="protein sequence ID" value="CAB4610724.1"/>
    <property type="molecule type" value="Genomic_DNA"/>
</dbReference>
<organism evidence="9">
    <name type="scientific">freshwater metagenome</name>
    <dbReference type="NCBI Taxonomy" id="449393"/>
    <lineage>
        <taxon>unclassified sequences</taxon>
        <taxon>metagenomes</taxon>
        <taxon>ecological metagenomes</taxon>
    </lineage>
</organism>
<evidence type="ECO:0000259" key="8">
    <source>
        <dbReference type="Pfam" id="PF00482"/>
    </source>
</evidence>
<sequence>MNALVFWITVVVLVWAFSPRLFICTDRFIARKHIAQLQPRSSKNNSVHGSSPTSHKNPSVRSYPSHIDFAHALDALARATRSHVPARDALIETLESLQLTPALAELRSQIQQGEDITNALRGCAATGRERHFFQLLQHSLMHGAFIPQALEQSAAILREDAQHHQNMQTAAAQAHSTVRLLSLLPIILLGLMFLASDAVRDAATTAPTLLLIGVGVALNRAGWSWVQTMVERSSQSSPTPASQLSDAVNVALRAGVPVTVAVENWAKEHDAILCEHLLQGVSFSEALQDFASRYGADAFVLAQVLSDAHRDGLPVIDTVHRLSSEMRSHRRHESEIRLRQLPNKLALPVVFCVLPSFILLAVFPLVLANLHHFTFSSPSINASS</sequence>
<keyword evidence="5 7" id="KW-0472">Membrane</keyword>
<feature type="transmembrane region" description="Helical" evidence="7">
    <location>
        <begin position="345"/>
        <end position="367"/>
    </location>
</feature>
<keyword evidence="3 7" id="KW-0812">Transmembrane</keyword>
<protein>
    <submittedName>
        <fullName evidence="9">Unannotated protein</fullName>
    </submittedName>
</protein>
<evidence type="ECO:0000256" key="3">
    <source>
        <dbReference type="ARBA" id="ARBA00022692"/>
    </source>
</evidence>
<dbReference type="PANTHER" id="PTHR35007:SF2">
    <property type="entry name" value="PILUS ASSEMBLE PROTEIN"/>
    <property type="match status" value="1"/>
</dbReference>
<keyword evidence="4 7" id="KW-1133">Transmembrane helix</keyword>
<feature type="transmembrane region" description="Helical" evidence="7">
    <location>
        <begin position="208"/>
        <end position="226"/>
    </location>
</feature>
<evidence type="ECO:0000256" key="2">
    <source>
        <dbReference type="ARBA" id="ARBA00022475"/>
    </source>
</evidence>
<evidence type="ECO:0000256" key="4">
    <source>
        <dbReference type="ARBA" id="ARBA00022989"/>
    </source>
</evidence>
<evidence type="ECO:0000313" key="9">
    <source>
        <dbReference type="EMBL" id="CAB4610724.1"/>
    </source>
</evidence>
<feature type="transmembrane region" description="Helical" evidence="7">
    <location>
        <begin position="6"/>
        <end position="23"/>
    </location>
</feature>
<dbReference type="Pfam" id="PF00482">
    <property type="entry name" value="T2SSF"/>
    <property type="match status" value="2"/>
</dbReference>
<dbReference type="AlphaFoldDB" id="A0A6J6HI59"/>
<evidence type="ECO:0000256" key="6">
    <source>
        <dbReference type="SAM" id="MobiDB-lite"/>
    </source>
</evidence>
<evidence type="ECO:0000256" key="7">
    <source>
        <dbReference type="SAM" id="Phobius"/>
    </source>
</evidence>
<gene>
    <name evidence="9" type="ORF">UFOPK1874_00403</name>
</gene>
<keyword evidence="2" id="KW-1003">Cell membrane</keyword>
<name>A0A6J6HI59_9ZZZZ</name>
<evidence type="ECO:0000256" key="1">
    <source>
        <dbReference type="ARBA" id="ARBA00004651"/>
    </source>
</evidence>
<dbReference type="GO" id="GO:0005886">
    <property type="term" value="C:plasma membrane"/>
    <property type="evidence" value="ECO:0007669"/>
    <property type="project" value="UniProtKB-SubCell"/>
</dbReference>
<evidence type="ECO:0000256" key="5">
    <source>
        <dbReference type="ARBA" id="ARBA00023136"/>
    </source>
</evidence>
<feature type="domain" description="Type II secretion system protein GspF" evidence="8">
    <location>
        <begin position="73"/>
        <end position="192"/>
    </location>
</feature>
<comment type="subcellular location">
    <subcellularLocation>
        <location evidence="1">Cell membrane</location>
        <topology evidence="1">Multi-pass membrane protein</topology>
    </subcellularLocation>
</comment>
<accession>A0A6J6HI59</accession>